<dbReference type="CDD" id="cd17557">
    <property type="entry name" value="REC_Rcp-like"/>
    <property type="match status" value="1"/>
</dbReference>
<reference evidence="3" key="1">
    <citation type="submission" date="2020-02" db="EMBL/GenBank/DDBJ databases">
        <authorList>
            <person name="Meier V. D."/>
        </authorList>
    </citation>
    <scope>NUCLEOTIDE SEQUENCE</scope>
    <source>
        <strain evidence="3">AVDCRST_MAG81</strain>
    </source>
</reference>
<sequence length="121" mass="13859">MHLTTLLIADDDPDECQLTREALEEEGYISTFALHCVSDGEELLDYLHQRGKYHNSESSPPPSLILLDLDMPRKDGREALKEIKSDPKLRRIPVIVMSSSHSEEEIWRTYDLGLTHLLSNQ</sequence>
<dbReference type="InterPro" id="IPR001789">
    <property type="entry name" value="Sig_transdc_resp-reg_receiver"/>
</dbReference>
<evidence type="ECO:0000259" key="2">
    <source>
        <dbReference type="PROSITE" id="PS50110"/>
    </source>
</evidence>
<feature type="modified residue" description="4-aspartylphosphate" evidence="1">
    <location>
        <position position="68"/>
    </location>
</feature>
<evidence type="ECO:0000256" key="1">
    <source>
        <dbReference type="PROSITE-ProRule" id="PRU00169"/>
    </source>
</evidence>
<protein>
    <submittedName>
        <fullName evidence="3">Response regulator</fullName>
    </submittedName>
</protein>
<dbReference type="Pfam" id="PF00072">
    <property type="entry name" value="Response_reg"/>
    <property type="match status" value="1"/>
</dbReference>
<organism evidence="3">
    <name type="scientific">uncultured Synechococcales cyanobacterium</name>
    <dbReference type="NCBI Taxonomy" id="1936017"/>
    <lineage>
        <taxon>Bacteria</taxon>
        <taxon>Bacillati</taxon>
        <taxon>Cyanobacteriota</taxon>
        <taxon>Cyanophyceae</taxon>
        <taxon>Synechococcales</taxon>
        <taxon>environmental samples</taxon>
    </lineage>
</organism>
<dbReference type="InterPro" id="IPR052893">
    <property type="entry name" value="TCS_response_regulator"/>
</dbReference>
<name>A0A6J4VFG5_9CYAN</name>
<dbReference type="SMART" id="SM00448">
    <property type="entry name" value="REC"/>
    <property type="match status" value="1"/>
</dbReference>
<dbReference type="InterPro" id="IPR011006">
    <property type="entry name" value="CheY-like_superfamily"/>
</dbReference>
<keyword evidence="1" id="KW-0597">Phosphoprotein</keyword>
<dbReference type="EMBL" id="CADCWO010000103">
    <property type="protein sequence ID" value="CAA9572256.1"/>
    <property type="molecule type" value="Genomic_DNA"/>
</dbReference>
<accession>A0A6J4VFG5</accession>
<proteinExistence type="predicted"/>
<dbReference type="GO" id="GO:0000160">
    <property type="term" value="P:phosphorelay signal transduction system"/>
    <property type="evidence" value="ECO:0007669"/>
    <property type="project" value="InterPro"/>
</dbReference>
<feature type="domain" description="Response regulatory" evidence="2">
    <location>
        <begin position="5"/>
        <end position="121"/>
    </location>
</feature>
<gene>
    <name evidence="3" type="ORF">AVDCRST_MAG81-2905</name>
</gene>
<dbReference type="Gene3D" id="3.40.50.2300">
    <property type="match status" value="1"/>
</dbReference>
<dbReference type="PANTHER" id="PTHR44520:SF2">
    <property type="entry name" value="RESPONSE REGULATOR RCP1"/>
    <property type="match status" value="1"/>
</dbReference>
<dbReference type="SUPFAM" id="SSF52172">
    <property type="entry name" value="CheY-like"/>
    <property type="match status" value="1"/>
</dbReference>
<evidence type="ECO:0000313" key="3">
    <source>
        <dbReference type="EMBL" id="CAA9572256.1"/>
    </source>
</evidence>
<dbReference type="PROSITE" id="PS50110">
    <property type="entry name" value="RESPONSE_REGULATORY"/>
    <property type="match status" value="1"/>
</dbReference>
<dbReference type="AlphaFoldDB" id="A0A6J4VFG5"/>
<dbReference type="PANTHER" id="PTHR44520">
    <property type="entry name" value="RESPONSE REGULATOR RCP1-RELATED"/>
    <property type="match status" value="1"/>
</dbReference>